<dbReference type="EMBL" id="CP063169">
    <property type="protein sequence ID" value="QOR72746.1"/>
    <property type="molecule type" value="Genomic_DNA"/>
</dbReference>
<keyword evidence="1 2" id="KW-0238">DNA-binding</keyword>
<keyword evidence="5" id="KW-1185">Reference proteome</keyword>
<feature type="DNA-binding region" description="H-T-H motif" evidence="2">
    <location>
        <begin position="18"/>
        <end position="37"/>
    </location>
</feature>
<accession>A0A7M1SYU0</accession>
<feature type="domain" description="HTH tetR-type" evidence="3">
    <location>
        <begin position="1"/>
        <end position="55"/>
    </location>
</feature>
<dbReference type="AlphaFoldDB" id="A0A7M1SYU0"/>
<gene>
    <name evidence="4" type="ORF">IM660_12010</name>
</gene>
<dbReference type="SUPFAM" id="SSF46689">
    <property type="entry name" value="Homeodomain-like"/>
    <property type="match status" value="1"/>
</dbReference>
<evidence type="ECO:0000256" key="1">
    <source>
        <dbReference type="ARBA" id="ARBA00023125"/>
    </source>
</evidence>
<dbReference type="GO" id="GO:0003700">
    <property type="term" value="F:DNA-binding transcription factor activity"/>
    <property type="evidence" value="ECO:0007669"/>
    <property type="project" value="TreeGrafter"/>
</dbReference>
<proteinExistence type="predicted"/>
<dbReference type="Pfam" id="PF00440">
    <property type="entry name" value="TetR_N"/>
    <property type="match status" value="1"/>
</dbReference>
<reference evidence="4 5" key="1">
    <citation type="submission" date="2020-10" db="EMBL/GenBank/DDBJ databases">
        <title>Haloactinobacterium sp. RN3S43, a bacterium isolated from saline soil.</title>
        <authorList>
            <person name="Sun J.-Q."/>
        </authorList>
    </citation>
    <scope>NUCLEOTIDE SEQUENCE [LARGE SCALE GENOMIC DNA]</scope>
    <source>
        <strain evidence="4 5">RN3S43</strain>
    </source>
</reference>
<dbReference type="PANTHER" id="PTHR30055:SF226">
    <property type="entry name" value="HTH-TYPE TRANSCRIPTIONAL REGULATOR PKSA"/>
    <property type="match status" value="1"/>
</dbReference>
<dbReference type="Gene3D" id="1.10.357.10">
    <property type="entry name" value="Tetracycline Repressor, domain 2"/>
    <property type="match status" value="1"/>
</dbReference>
<dbReference type="PRINTS" id="PR00455">
    <property type="entry name" value="HTHTETR"/>
</dbReference>
<dbReference type="PANTHER" id="PTHR30055">
    <property type="entry name" value="HTH-TYPE TRANSCRIPTIONAL REGULATOR RUTR"/>
    <property type="match status" value="1"/>
</dbReference>
<evidence type="ECO:0000313" key="4">
    <source>
        <dbReference type="EMBL" id="QOR72746.1"/>
    </source>
</evidence>
<sequence>MAACALDLFERHGYDTTTTAQIAAAAGVSEMTLFRHFPTKDHLVAHDPYDPSIADAVAAQPSSLAPLARTTAGIRSAWAALPDVETMDVRRRVRIAAYTPSLTAAMYASTHATENAIAAALIDGGAERAQAHIAAAATLAALTASLLDWAQTDGGALGDAVMRALDVLDGTT</sequence>
<dbReference type="PROSITE" id="PS50977">
    <property type="entry name" value="HTH_TETR_2"/>
    <property type="match status" value="1"/>
</dbReference>
<evidence type="ECO:0000256" key="2">
    <source>
        <dbReference type="PROSITE-ProRule" id="PRU00335"/>
    </source>
</evidence>
<dbReference type="GO" id="GO:0000976">
    <property type="term" value="F:transcription cis-regulatory region binding"/>
    <property type="evidence" value="ECO:0007669"/>
    <property type="project" value="TreeGrafter"/>
</dbReference>
<dbReference type="KEGG" id="halt:IM660_12010"/>
<dbReference type="Proteomes" id="UP000593758">
    <property type="component" value="Chromosome"/>
</dbReference>
<evidence type="ECO:0000313" key="5">
    <source>
        <dbReference type="Proteomes" id="UP000593758"/>
    </source>
</evidence>
<dbReference type="InterPro" id="IPR041347">
    <property type="entry name" value="MftR_C"/>
</dbReference>
<dbReference type="InterPro" id="IPR009057">
    <property type="entry name" value="Homeodomain-like_sf"/>
</dbReference>
<dbReference type="InterPro" id="IPR001647">
    <property type="entry name" value="HTH_TetR"/>
</dbReference>
<dbReference type="InterPro" id="IPR050109">
    <property type="entry name" value="HTH-type_TetR-like_transc_reg"/>
</dbReference>
<protein>
    <submittedName>
        <fullName evidence="4">TetR family transcriptional regulator</fullName>
    </submittedName>
</protein>
<dbReference type="Gene3D" id="1.10.10.60">
    <property type="entry name" value="Homeodomain-like"/>
    <property type="match status" value="1"/>
</dbReference>
<organism evidence="4 5">
    <name type="scientific">Ruania alkalisoli</name>
    <dbReference type="NCBI Taxonomy" id="2779775"/>
    <lineage>
        <taxon>Bacteria</taxon>
        <taxon>Bacillati</taxon>
        <taxon>Actinomycetota</taxon>
        <taxon>Actinomycetes</taxon>
        <taxon>Micrococcales</taxon>
        <taxon>Ruaniaceae</taxon>
        <taxon>Ruania</taxon>
    </lineage>
</organism>
<evidence type="ECO:0000259" key="3">
    <source>
        <dbReference type="PROSITE" id="PS50977"/>
    </source>
</evidence>
<name>A0A7M1SYU0_9MICO</name>
<dbReference type="Pfam" id="PF17754">
    <property type="entry name" value="TetR_C_14"/>
    <property type="match status" value="1"/>
</dbReference>